<evidence type="ECO:0000313" key="2">
    <source>
        <dbReference type="EMBL" id="SEM38044.1"/>
    </source>
</evidence>
<dbReference type="Pfam" id="PF10691">
    <property type="entry name" value="DUF2497"/>
    <property type="match status" value="1"/>
</dbReference>
<evidence type="ECO:0008006" key="4">
    <source>
        <dbReference type="Google" id="ProtNLM"/>
    </source>
</evidence>
<accession>A0A1H7XWR5</accession>
<sequence length="203" mass="21967">MSAQPKANEPSMEEILASIRRIIADDEKPAAPPEEAAPEPVALAPQPEPEPEPEPELIEDDVLDLGAEAERIVEEPVDEPVAAAADDIDFVEPQAAALPEPEPEPPQPQAFVPPPIQQPPFQQQPAPPMDMAALISDQTGAAVHNAFGALANTVLSNNARTLEDLVKDMLKPMLKTWLDDNLPAMVERLVRAEIERVARGGRR</sequence>
<keyword evidence="3" id="KW-1185">Reference proteome</keyword>
<organism evidence="2 3">
    <name type="scientific">Bosea lupini</name>
    <dbReference type="NCBI Taxonomy" id="1036779"/>
    <lineage>
        <taxon>Bacteria</taxon>
        <taxon>Pseudomonadati</taxon>
        <taxon>Pseudomonadota</taxon>
        <taxon>Alphaproteobacteria</taxon>
        <taxon>Hyphomicrobiales</taxon>
        <taxon>Boseaceae</taxon>
        <taxon>Bosea</taxon>
    </lineage>
</organism>
<feature type="compositionally biased region" description="Acidic residues" evidence="1">
    <location>
        <begin position="49"/>
        <end position="61"/>
    </location>
</feature>
<dbReference type="InterPro" id="IPR019632">
    <property type="entry name" value="DUF2497"/>
</dbReference>
<dbReference type="EMBL" id="FOAN01000010">
    <property type="protein sequence ID" value="SEM38044.1"/>
    <property type="molecule type" value="Genomic_DNA"/>
</dbReference>
<protein>
    <recommendedName>
        <fullName evidence="4">Cell pole-organizing protein PopZ</fullName>
    </recommendedName>
</protein>
<dbReference type="RefSeq" id="WP_167561747.1">
    <property type="nucleotide sequence ID" value="NZ_FOAN01000010.1"/>
</dbReference>
<evidence type="ECO:0000313" key="3">
    <source>
        <dbReference type="Proteomes" id="UP000199664"/>
    </source>
</evidence>
<reference evidence="3" key="1">
    <citation type="submission" date="2016-10" db="EMBL/GenBank/DDBJ databases">
        <authorList>
            <person name="Varghese N."/>
            <person name="Submissions S."/>
        </authorList>
    </citation>
    <scope>NUCLEOTIDE SEQUENCE [LARGE SCALE GENOMIC DNA]</scope>
    <source>
        <strain evidence="3">LMG 26383,CCUG 61248,R- 45681</strain>
    </source>
</reference>
<dbReference type="STRING" id="1036779.SAMN04515666_110209"/>
<feature type="compositionally biased region" description="Pro residues" evidence="1">
    <location>
        <begin position="104"/>
        <end position="118"/>
    </location>
</feature>
<feature type="region of interest" description="Disordered" evidence="1">
    <location>
        <begin position="23"/>
        <end position="61"/>
    </location>
</feature>
<proteinExistence type="predicted"/>
<evidence type="ECO:0000256" key="1">
    <source>
        <dbReference type="SAM" id="MobiDB-lite"/>
    </source>
</evidence>
<dbReference type="AlphaFoldDB" id="A0A1H7XWR5"/>
<gene>
    <name evidence="2" type="ORF">SAMN04515666_110209</name>
</gene>
<name>A0A1H7XWR5_9HYPH</name>
<dbReference type="Proteomes" id="UP000199664">
    <property type="component" value="Unassembled WGS sequence"/>
</dbReference>
<feature type="region of interest" description="Disordered" evidence="1">
    <location>
        <begin position="76"/>
        <end position="128"/>
    </location>
</feature>